<gene>
    <name evidence="5" type="primary">epsA</name>
    <name evidence="5" type="ORF">ACFPTN_04985</name>
</gene>
<evidence type="ECO:0000256" key="2">
    <source>
        <dbReference type="ARBA" id="ARBA00023125"/>
    </source>
</evidence>
<keyword evidence="3" id="KW-0804">Transcription</keyword>
<dbReference type="Proteomes" id="UP001595974">
    <property type="component" value="Unassembled WGS sequence"/>
</dbReference>
<dbReference type="RefSeq" id="WP_096448341.1">
    <property type="nucleotide sequence ID" value="NZ_JBHSOG010000014.1"/>
</dbReference>
<dbReference type="InterPro" id="IPR017470">
    <property type="entry name" value="Tscrpt_reg_EpsA"/>
</dbReference>
<evidence type="ECO:0000256" key="1">
    <source>
        <dbReference type="ARBA" id="ARBA00023015"/>
    </source>
</evidence>
<dbReference type="PROSITE" id="PS50043">
    <property type="entry name" value="HTH_LUXR_2"/>
    <property type="match status" value="1"/>
</dbReference>
<evidence type="ECO:0000313" key="5">
    <source>
        <dbReference type="EMBL" id="MFC5768719.1"/>
    </source>
</evidence>
<name>A0ABW1ANR5_9RHOO</name>
<dbReference type="NCBIfam" id="TIGR03020">
    <property type="entry name" value="EpsA"/>
    <property type="match status" value="1"/>
</dbReference>
<dbReference type="PANTHER" id="PTHR44688">
    <property type="entry name" value="DNA-BINDING TRANSCRIPTIONAL ACTIVATOR DEVR_DOSR"/>
    <property type="match status" value="1"/>
</dbReference>
<dbReference type="CDD" id="cd06170">
    <property type="entry name" value="LuxR_C_like"/>
    <property type="match status" value="1"/>
</dbReference>
<sequence>MNQAVAVEGDDLERLLMTIDASIRVTRRFQFFLWAQGILQYFIPHETLVCTYGDLESRAVRHDVFSRNVTDPAFDAAMTDSQRGFVMPLIDAWLRRDRKPVSMSCADIRDPALARQCVGHLLCHGAPEARGEQGSFFTFLGLPAQPGHREQYFLGLLMPHLHMALHRMCEGEARERQPRNEESVLSEREIEVLAWVRDGKTNHEIGQILDISPLTVKNHIQRILRKLNVSNRAQAVARGVSSGLLERVADARR</sequence>
<keyword evidence="1" id="KW-0805">Transcription regulation</keyword>
<dbReference type="SMART" id="SM00421">
    <property type="entry name" value="HTH_LUXR"/>
    <property type="match status" value="1"/>
</dbReference>
<dbReference type="SUPFAM" id="SSF46894">
    <property type="entry name" value="C-terminal effector domain of the bipartite response regulators"/>
    <property type="match status" value="1"/>
</dbReference>
<dbReference type="EMBL" id="JBHSOG010000014">
    <property type="protein sequence ID" value="MFC5768719.1"/>
    <property type="molecule type" value="Genomic_DNA"/>
</dbReference>
<evidence type="ECO:0000259" key="4">
    <source>
        <dbReference type="PROSITE" id="PS50043"/>
    </source>
</evidence>
<dbReference type="Pfam" id="PF00196">
    <property type="entry name" value="GerE"/>
    <property type="match status" value="1"/>
</dbReference>
<protein>
    <submittedName>
        <fullName evidence="5">XrtB/PEP-CTERM-associated transcriptional regulator EpsA</fullName>
    </submittedName>
</protein>
<dbReference type="PROSITE" id="PS00622">
    <property type="entry name" value="HTH_LUXR_1"/>
    <property type="match status" value="1"/>
</dbReference>
<accession>A0ABW1ANR5</accession>
<dbReference type="InterPro" id="IPR000792">
    <property type="entry name" value="Tscrpt_reg_LuxR_C"/>
</dbReference>
<feature type="domain" description="HTH luxR-type" evidence="4">
    <location>
        <begin position="178"/>
        <end position="243"/>
    </location>
</feature>
<keyword evidence="2" id="KW-0238">DNA-binding</keyword>
<comment type="caution">
    <text evidence="5">The sequence shown here is derived from an EMBL/GenBank/DDBJ whole genome shotgun (WGS) entry which is preliminary data.</text>
</comment>
<organism evidence="5 6">
    <name type="scientific">Thauera sinica</name>
    <dbReference type="NCBI Taxonomy" id="2665146"/>
    <lineage>
        <taxon>Bacteria</taxon>
        <taxon>Pseudomonadati</taxon>
        <taxon>Pseudomonadota</taxon>
        <taxon>Betaproteobacteria</taxon>
        <taxon>Rhodocyclales</taxon>
        <taxon>Zoogloeaceae</taxon>
        <taxon>Thauera</taxon>
    </lineage>
</organism>
<reference evidence="6" key="1">
    <citation type="journal article" date="2019" name="Int. J. Syst. Evol. Microbiol.">
        <title>The Global Catalogue of Microorganisms (GCM) 10K type strain sequencing project: providing services to taxonomists for standard genome sequencing and annotation.</title>
        <authorList>
            <consortium name="The Broad Institute Genomics Platform"/>
            <consortium name="The Broad Institute Genome Sequencing Center for Infectious Disease"/>
            <person name="Wu L."/>
            <person name="Ma J."/>
        </authorList>
    </citation>
    <scope>NUCLEOTIDE SEQUENCE [LARGE SCALE GENOMIC DNA]</scope>
    <source>
        <strain evidence="6">SHR3</strain>
    </source>
</reference>
<evidence type="ECO:0000256" key="3">
    <source>
        <dbReference type="ARBA" id="ARBA00023163"/>
    </source>
</evidence>
<dbReference type="PRINTS" id="PR00038">
    <property type="entry name" value="HTHLUXR"/>
</dbReference>
<evidence type="ECO:0000313" key="6">
    <source>
        <dbReference type="Proteomes" id="UP001595974"/>
    </source>
</evidence>
<dbReference type="Gene3D" id="1.10.10.10">
    <property type="entry name" value="Winged helix-like DNA-binding domain superfamily/Winged helix DNA-binding domain"/>
    <property type="match status" value="1"/>
</dbReference>
<proteinExistence type="predicted"/>
<dbReference type="PANTHER" id="PTHR44688:SF16">
    <property type="entry name" value="DNA-BINDING TRANSCRIPTIONAL ACTIVATOR DEVR_DOSR"/>
    <property type="match status" value="1"/>
</dbReference>
<keyword evidence="6" id="KW-1185">Reference proteome</keyword>
<dbReference type="InterPro" id="IPR036388">
    <property type="entry name" value="WH-like_DNA-bd_sf"/>
</dbReference>
<dbReference type="InterPro" id="IPR016032">
    <property type="entry name" value="Sig_transdc_resp-reg_C-effctor"/>
</dbReference>